<dbReference type="Proteomes" id="UP000193689">
    <property type="component" value="Unassembled WGS sequence"/>
</dbReference>
<reference evidence="1 2" key="1">
    <citation type="submission" date="2016-07" db="EMBL/GenBank/DDBJ databases">
        <title>Pervasive Adenine N6-methylation of Active Genes in Fungi.</title>
        <authorList>
            <consortium name="DOE Joint Genome Institute"/>
            <person name="Mondo S.J."/>
            <person name="Dannebaum R.O."/>
            <person name="Kuo R.C."/>
            <person name="Labutti K."/>
            <person name="Haridas S."/>
            <person name="Kuo A."/>
            <person name="Salamov A."/>
            <person name="Ahrendt S.R."/>
            <person name="Lipzen A."/>
            <person name="Sullivan W."/>
            <person name="Andreopoulos W.B."/>
            <person name="Clum A."/>
            <person name="Lindquist E."/>
            <person name="Daum C."/>
            <person name="Ramamoorthy G.K."/>
            <person name="Gryganskyi A."/>
            <person name="Culley D."/>
            <person name="Magnuson J.K."/>
            <person name="James T.Y."/>
            <person name="O'Malley M.A."/>
            <person name="Stajich J.E."/>
            <person name="Spatafora J.W."/>
            <person name="Visel A."/>
            <person name="Grigoriev I.V."/>
        </authorList>
    </citation>
    <scope>NUCLEOTIDE SEQUENCE [LARGE SCALE GENOMIC DNA]</scope>
    <source>
        <strain evidence="1 2">CBS 129021</strain>
    </source>
</reference>
<dbReference type="GeneID" id="63771035"/>
<dbReference type="EMBL" id="MCFJ01000009">
    <property type="protein sequence ID" value="ORY62471.1"/>
    <property type="molecule type" value="Genomic_DNA"/>
</dbReference>
<dbReference type="InterPro" id="IPR008972">
    <property type="entry name" value="Cupredoxin"/>
</dbReference>
<accession>A0A1Y2DT72</accession>
<sequence length="174" mass="17772">FSITTNLAAAAAGNIVPVVVGGNSLTYTPNSVTANPGDVVQFQFNARNHTVTQSAAEAPCKPLHGPAPGVNSGFIAFDAASGMVGTFNMPVTNTSPMFLYCATGPHCQMGMVMTINANADQLIQYAQLAAAQTENIPQNDVIGGTQAMIPIGNAVFNAPAAMPMPIPMPAPASP</sequence>
<dbReference type="Gene3D" id="2.60.40.420">
    <property type="entry name" value="Cupredoxins - blue copper proteins"/>
    <property type="match status" value="1"/>
</dbReference>
<dbReference type="InterPro" id="IPR052953">
    <property type="entry name" value="Ser-rich/MCO-related"/>
</dbReference>
<dbReference type="OrthoDB" id="5421909at2759"/>
<dbReference type="SUPFAM" id="SSF49503">
    <property type="entry name" value="Cupredoxins"/>
    <property type="match status" value="1"/>
</dbReference>
<evidence type="ECO:0000313" key="1">
    <source>
        <dbReference type="EMBL" id="ORY62471.1"/>
    </source>
</evidence>
<proteinExistence type="predicted"/>
<dbReference type="PANTHER" id="PTHR34883:SF17">
    <property type="entry name" value="CUPREDOXIN"/>
    <property type="match status" value="1"/>
</dbReference>
<organism evidence="1 2">
    <name type="scientific">Pseudomassariella vexata</name>
    <dbReference type="NCBI Taxonomy" id="1141098"/>
    <lineage>
        <taxon>Eukaryota</taxon>
        <taxon>Fungi</taxon>
        <taxon>Dikarya</taxon>
        <taxon>Ascomycota</taxon>
        <taxon>Pezizomycotina</taxon>
        <taxon>Sordariomycetes</taxon>
        <taxon>Xylariomycetidae</taxon>
        <taxon>Amphisphaeriales</taxon>
        <taxon>Pseudomassariaceae</taxon>
        <taxon>Pseudomassariella</taxon>
    </lineage>
</organism>
<feature type="non-terminal residue" evidence="1">
    <location>
        <position position="174"/>
    </location>
</feature>
<dbReference type="RefSeq" id="XP_040714307.1">
    <property type="nucleotide sequence ID" value="XM_040854823.1"/>
</dbReference>
<protein>
    <submittedName>
        <fullName evidence="1">Cupredoxin</fullName>
    </submittedName>
</protein>
<dbReference type="CDD" id="cd00920">
    <property type="entry name" value="Cupredoxin"/>
    <property type="match status" value="1"/>
</dbReference>
<dbReference type="PANTHER" id="PTHR34883">
    <property type="entry name" value="SERINE-RICH PROTEIN, PUTATIVE-RELATED-RELATED"/>
    <property type="match status" value="1"/>
</dbReference>
<comment type="caution">
    <text evidence="1">The sequence shown here is derived from an EMBL/GenBank/DDBJ whole genome shotgun (WGS) entry which is preliminary data.</text>
</comment>
<name>A0A1Y2DT72_9PEZI</name>
<feature type="non-terminal residue" evidence="1">
    <location>
        <position position="1"/>
    </location>
</feature>
<dbReference type="AlphaFoldDB" id="A0A1Y2DT72"/>
<keyword evidence="2" id="KW-1185">Reference proteome</keyword>
<gene>
    <name evidence="1" type="ORF">BCR38DRAFT_327250</name>
</gene>
<evidence type="ECO:0000313" key="2">
    <source>
        <dbReference type="Proteomes" id="UP000193689"/>
    </source>
</evidence>
<dbReference type="InParanoid" id="A0A1Y2DT72"/>